<protein>
    <submittedName>
        <fullName evidence="3">Response regulator</fullName>
    </submittedName>
</protein>
<sequence length="162" mass="18406">MNPDDTTAETTRKGNTVEILLAEDNPNDVEMTRRALEKGRIVNNLSVVTDGVEAMAYLRQDGEYEDAPRPDIILLDLEMPRKDGKEVLEELADSDSLSQIPVVVLTSSEAEQDIVESYRHNANAYMTKPVGYQAFQETIREFERFWFEVVKLPESPTNDRPT</sequence>
<dbReference type="Pfam" id="PF00072">
    <property type="entry name" value="Response_reg"/>
    <property type="match status" value="1"/>
</dbReference>
<dbReference type="PROSITE" id="PS50110">
    <property type="entry name" value="RESPONSE_REGULATORY"/>
    <property type="match status" value="1"/>
</dbReference>
<name>A0A3N6P8P2_NATCH</name>
<dbReference type="EMBL" id="REGA01000006">
    <property type="protein sequence ID" value="RQG95059.1"/>
    <property type="molecule type" value="Genomic_DNA"/>
</dbReference>
<reference evidence="3 4" key="1">
    <citation type="submission" date="2018-10" db="EMBL/GenBank/DDBJ databases">
        <title>Natrarchaeobius chitinivorans gen. nov., sp. nov., and Natrarchaeobius haloalkaliphilus sp. nov., alkaliphilic, chitin-utilizing haloarchaea from hypersaline alkaline lakes.</title>
        <authorList>
            <person name="Sorokin D.Y."/>
            <person name="Elcheninov A.G."/>
            <person name="Kostrikina N.A."/>
            <person name="Bale N.J."/>
            <person name="Sinninghe Damste J.S."/>
            <person name="Khijniak T.V."/>
            <person name="Kublanov I.V."/>
            <person name="Toshchakov S.V."/>
        </authorList>
    </citation>
    <scope>NUCLEOTIDE SEQUENCE [LARGE SCALE GENOMIC DNA]</scope>
    <source>
        <strain evidence="3 4">AArcht4T</strain>
    </source>
</reference>
<feature type="domain" description="Response regulatory" evidence="2">
    <location>
        <begin position="18"/>
        <end position="143"/>
    </location>
</feature>
<keyword evidence="1" id="KW-0597">Phosphoprotein</keyword>
<evidence type="ECO:0000313" key="4">
    <source>
        <dbReference type="Proteomes" id="UP000282323"/>
    </source>
</evidence>
<dbReference type="RefSeq" id="WP_124195272.1">
    <property type="nucleotide sequence ID" value="NZ_REGA01000006.1"/>
</dbReference>
<dbReference type="InterPro" id="IPR011006">
    <property type="entry name" value="CheY-like_superfamily"/>
</dbReference>
<feature type="modified residue" description="4-aspartylphosphate" evidence="1">
    <location>
        <position position="76"/>
    </location>
</feature>
<proteinExistence type="predicted"/>
<gene>
    <name evidence="3" type="ORF">EA473_08845</name>
</gene>
<dbReference type="PANTHER" id="PTHR44520">
    <property type="entry name" value="RESPONSE REGULATOR RCP1-RELATED"/>
    <property type="match status" value="1"/>
</dbReference>
<dbReference type="AlphaFoldDB" id="A0A3N6P8P2"/>
<dbReference type="InterPro" id="IPR052893">
    <property type="entry name" value="TCS_response_regulator"/>
</dbReference>
<dbReference type="CDD" id="cd17557">
    <property type="entry name" value="REC_Rcp-like"/>
    <property type="match status" value="1"/>
</dbReference>
<dbReference type="InterPro" id="IPR001789">
    <property type="entry name" value="Sig_transdc_resp-reg_receiver"/>
</dbReference>
<dbReference type="Proteomes" id="UP000282323">
    <property type="component" value="Unassembled WGS sequence"/>
</dbReference>
<dbReference type="SUPFAM" id="SSF52172">
    <property type="entry name" value="CheY-like"/>
    <property type="match status" value="1"/>
</dbReference>
<evidence type="ECO:0000259" key="2">
    <source>
        <dbReference type="PROSITE" id="PS50110"/>
    </source>
</evidence>
<organism evidence="3 4">
    <name type="scientific">Natrarchaeobius chitinivorans</name>
    <dbReference type="NCBI Taxonomy" id="1679083"/>
    <lineage>
        <taxon>Archaea</taxon>
        <taxon>Methanobacteriati</taxon>
        <taxon>Methanobacteriota</taxon>
        <taxon>Stenosarchaea group</taxon>
        <taxon>Halobacteria</taxon>
        <taxon>Halobacteriales</taxon>
        <taxon>Natrialbaceae</taxon>
        <taxon>Natrarchaeobius</taxon>
    </lineage>
</organism>
<dbReference type="GO" id="GO:0000160">
    <property type="term" value="P:phosphorelay signal transduction system"/>
    <property type="evidence" value="ECO:0007669"/>
    <property type="project" value="InterPro"/>
</dbReference>
<comment type="caution">
    <text evidence="3">The sequence shown here is derived from an EMBL/GenBank/DDBJ whole genome shotgun (WGS) entry which is preliminary data.</text>
</comment>
<keyword evidence="4" id="KW-1185">Reference proteome</keyword>
<dbReference type="Gene3D" id="3.40.50.2300">
    <property type="match status" value="1"/>
</dbReference>
<accession>A0A3N6P8P2</accession>
<evidence type="ECO:0000256" key="1">
    <source>
        <dbReference type="PROSITE-ProRule" id="PRU00169"/>
    </source>
</evidence>
<dbReference type="OrthoDB" id="9652at2157"/>
<dbReference type="SMART" id="SM00448">
    <property type="entry name" value="REC"/>
    <property type="match status" value="1"/>
</dbReference>
<dbReference type="PANTHER" id="PTHR44520:SF2">
    <property type="entry name" value="RESPONSE REGULATOR RCP1"/>
    <property type="match status" value="1"/>
</dbReference>
<evidence type="ECO:0000313" key="3">
    <source>
        <dbReference type="EMBL" id="RQG95059.1"/>
    </source>
</evidence>